<dbReference type="RefSeq" id="WP_386027436.1">
    <property type="nucleotide sequence ID" value="NZ_JBHUHX010000038.1"/>
</dbReference>
<dbReference type="InterPro" id="IPR020011">
    <property type="entry name" value="FimV_C"/>
</dbReference>
<dbReference type="NCBIfam" id="TIGR03505">
    <property type="entry name" value="FimV_core"/>
    <property type="match status" value="1"/>
</dbReference>
<keyword evidence="3" id="KW-0732">Signal</keyword>
<feature type="region of interest" description="Disordered" evidence="2">
    <location>
        <begin position="538"/>
        <end position="602"/>
    </location>
</feature>
<feature type="compositionally biased region" description="Pro residues" evidence="2">
    <location>
        <begin position="482"/>
        <end position="499"/>
    </location>
</feature>
<dbReference type="Pfam" id="PF14559">
    <property type="entry name" value="TPR_19"/>
    <property type="match status" value="1"/>
</dbReference>
<dbReference type="InterPro" id="IPR038440">
    <property type="entry name" value="FimV_C_sf"/>
</dbReference>
<dbReference type="InterPro" id="IPR011990">
    <property type="entry name" value="TPR-like_helical_dom_sf"/>
</dbReference>
<evidence type="ECO:0000256" key="2">
    <source>
        <dbReference type="SAM" id="MobiDB-lite"/>
    </source>
</evidence>
<sequence length="967" mass="102186">MSRKLILASAMTMALAGTDAFALGLGGLNTQSALNQPFLGEIELQDAQPDEIDAVKASLASSEAFAKAGVERYYYLTKLTFKPERSPQGGVVLRVSSREPIREPYMDFLVEVTWPAGKLLKEYTVLLDPPVLANRGAPAVRGARAGSARAGNRAEARSSAASSNYIPAPGDGFPIYVGPVRSGVGLWRIANEARPSGATVAQTAMALYRNNQQAFIRSNINRLRVGTTLVIPTGAELFALDAAEAEREYAAALRGRAVRRSPLTDIPPGALDSRLRVAGATSPGTATAPASMTGGSSTEPGIAAPSRAGATPPAVQQDVLLALETSESTRQETLELRERIKELETQLSGIESLLQLRNAELARAQNQPAPGVLGDQTLAELGDGELAALTQQPMGTPEGTQIEPPLEGDEAQSPLSDEASSAGDSTQPTEADAQPETSGLPPTSDAVGTEAPGLMPLPVPSPAPEDAAPSDQTAEQSDAQEPPNPVPTKPVPPVAPPVEAPASSTWHSLLLPLAGLAAVTVIGILVFSWVSIRRKRREEGEEDHEHDKDLLFAPLDETTEPRTMAASEADVSTVASPKAPEESAASGESSSSSGPREKVEETGVTLMSSLSNFDAETDEADPLAEADIYIAYGRHSEAQDLLLGELKRYPDRADIKYKLAEAYAGAKDLQALGELLSEIEAAGDDQVDPRMWSRLQEAHARLRSATDSQGESGGTAQVRDALQSSGGDAGGDSMTLGVDDSFSLDISDLQQASIDSADRPKVESGIEPATADSDFEDNAPLKISDDLLGDILSEPRDGFVPDSEQDSFGAAPTVSVPPTSSDPARDPREDSVQIESELVLSLDDRRVEVVEDLDSIFDSTAEDEPTLARNEASGTPPTGPQSGQMLSSVGFDSTDSVEQESTPTDLLSSQWQMDSGIWDETATKLDLARAYIEMDDAEAAREILEEVVAEGRDEQRSEARAMLSKLG</sequence>
<feature type="region of interest" description="Disordered" evidence="2">
    <location>
        <begin position="390"/>
        <end position="502"/>
    </location>
</feature>
<feature type="region of interest" description="Disordered" evidence="2">
    <location>
        <begin position="279"/>
        <end position="313"/>
    </location>
</feature>
<feature type="compositionally biased region" description="Polar residues" evidence="2">
    <location>
        <begin position="413"/>
        <end position="441"/>
    </location>
</feature>
<feature type="compositionally biased region" description="Low complexity" evidence="2">
    <location>
        <begin position="810"/>
        <end position="821"/>
    </location>
</feature>
<feature type="compositionally biased region" description="Acidic residues" evidence="2">
    <location>
        <begin position="856"/>
        <end position="865"/>
    </location>
</feature>
<keyword evidence="1" id="KW-0175">Coiled coil</keyword>
<dbReference type="Pfam" id="PF25800">
    <property type="entry name" value="FimV_N"/>
    <property type="match status" value="1"/>
</dbReference>
<feature type="compositionally biased region" description="Low complexity" evidence="2">
    <location>
        <begin position="575"/>
        <end position="594"/>
    </location>
</feature>
<evidence type="ECO:0000313" key="6">
    <source>
        <dbReference type="Proteomes" id="UP001597337"/>
    </source>
</evidence>
<feature type="coiled-coil region" evidence="1">
    <location>
        <begin position="326"/>
        <end position="353"/>
    </location>
</feature>
<evidence type="ECO:0000313" key="5">
    <source>
        <dbReference type="EMBL" id="MFD2112841.1"/>
    </source>
</evidence>
<reference evidence="6" key="1">
    <citation type="journal article" date="2019" name="Int. J. Syst. Evol. Microbiol.">
        <title>The Global Catalogue of Microorganisms (GCM) 10K type strain sequencing project: providing services to taxonomists for standard genome sequencing and annotation.</title>
        <authorList>
            <consortium name="The Broad Institute Genomics Platform"/>
            <consortium name="The Broad Institute Genome Sequencing Center for Infectious Disease"/>
            <person name="Wu L."/>
            <person name="Ma J."/>
        </authorList>
    </citation>
    <scope>NUCLEOTIDE SEQUENCE [LARGE SCALE GENOMIC DNA]</scope>
    <source>
        <strain evidence="6">KACC 12597</strain>
    </source>
</reference>
<proteinExistence type="predicted"/>
<feature type="compositionally biased region" description="Low complexity" evidence="2">
    <location>
        <begin position="279"/>
        <end position="298"/>
    </location>
</feature>
<feature type="chain" id="PRO_5047502415" evidence="3">
    <location>
        <begin position="23"/>
        <end position="967"/>
    </location>
</feature>
<feature type="compositionally biased region" description="Polar residues" evidence="2">
    <location>
        <begin position="872"/>
        <end position="908"/>
    </location>
</feature>
<keyword evidence="6" id="KW-1185">Reference proteome</keyword>
<feature type="region of interest" description="Disordered" evidence="2">
    <location>
        <begin position="856"/>
        <end position="908"/>
    </location>
</feature>
<gene>
    <name evidence="5" type="ORF">ACFSJC_13415</name>
</gene>
<accession>A0ABW4YBL3</accession>
<dbReference type="Gene3D" id="1.25.40.10">
    <property type="entry name" value="Tetratricopeptide repeat domain"/>
    <property type="match status" value="1"/>
</dbReference>
<dbReference type="EMBL" id="JBHUHX010000038">
    <property type="protein sequence ID" value="MFD2112841.1"/>
    <property type="molecule type" value="Genomic_DNA"/>
</dbReference>
<feature type="coiled-coil region" evidence="1">
    <location>
        <begin position="927"/>
        <end position="954"/>
    </location>
</feature>
<evidence type="ECO:0000256" key="1">
    <source>
        <dbReference type="SAM" id="Coils"/>
    </source>
</evidence>
<dbReference type="Gene3D" id="1.20.58.2200">
    <property type="match status" value="1"/>
</dbReference>
<evidence type="ECO:0000259" key="4">
    <source>
        <dbReference type="Pfam" id="PF25800"/>
    </source>
</evidence>
<dbReference type="NCBIfam" id="TIGR03504">
    <property type="entry name" value="FimV_Cterm"/>
    <property type="match status" value="1"/>
</dbReference>
<feature type="region of interest" description="Disordered" evidence="2">
    <location>
        <begin position="699"/>
        <end position="838"/>
    </location>
</feature>
<feature type="signal peptide" evidence="3">
    <location>
        <begin position="1"/>
        <end position="22"/>
    </location>
</feature>
<dbReference type="InterPro" id="IPR057840">
    <property type="entry name" value="FimV_N"/>
</dbReference>
<feature type="domain" description="FimV N-terminal" evidence="4">
    <location>
        <begin position="23"/>
        <end position="130"/>
    </location>
</feature>
<name>A0ABW4YBL3_9GAMM</name>
<feature type="compositionally biased region" description="Basic and acidic residues" evidence="2">
    <location>
        <begin position="538"/>
        <end position="550"/>
    </location>
</feature>
<organism evidence="5 6">
    <name type="scientific">Thiorhodococcus fuscus</name>
    <dbReference type="NCBI Taxonomy" id="527200"/>
    <lineage>
        <taxon>Bacteria</taxon>
        <taxon>Pseudomonadati</taxon>
        <taxon>Pseudomonadota</taxon>
        <taxon>Gammaproteobacteria</taxon>
        <taxon>Chromatiales</taxon>
        <taxon>Chromatiaceae</taxon>
        <taxon>Thiorhodococcus</taxon>
    </lineage>
</organism>
<dbReference type="Proteomes" id="UP001597337">
    <property type="component" value="Unassembled WGS sequence"/>
</dbReference>
<comment type="caution">
    <text evidence="5">The sequence shown here is derived from an EMBL/GenBank/DDBJ whole genome shotgun (WGS) entry which is preliminary data.</text>
</comment>
<protein>
    <submittedName>
        <fullName evidence="5">FimV/HubP family polar landmark protein</fullName>
    </submittedName>
</protein>
<evidence type="ECO:0000256" key="3">
    <source>
        <dbReference type="SAM" id="SignalP"/>
    </source>
</evidence>
<dbReference type="InterPro" id="IPR020012">
    <property type="entry name" value="LysM_FimV"/>
</dbReference>